<dbReference type="AlphaFoldDB" id="Q9GYU3"/>
<accession>Q9GYU3</accession>
<dbReference type="EMBL" id="BX284605">
    <property type="protein sequence ID" value="CCD64818.2"/>
    <property type="molecule type" value="Genomic_DNA"/>
</dbReference>
<dbReference type="PaxDb" id="6239-F35F10.5"/>
<name>Q9GYU3_CAEEL</name>
<dbReference type="CTD" id="185310"/>
<sequence>MSYFPILLAFGLLAVVFGAEPTSEKCKEEEKLVKQCLKNLPRSYKLSNTGLILENKEYKDESQKCLDQLTCDLSKSAFKVQAVTQEIMEKFGEIASCFHNAYPKVKEMCARKTNASNKDCSNYEENVKCIEEDLAKTRFCSQPDIENFKTFSHLIVETCKATVEYQKAAQ</sequence>
<dbReference type="PANTHER" id="PTHR36956">
    <property type="entry name" value="UTERINE LUMIN EXPRESSED/LOCAILIZED-RELATED"/>
    <property type="match status" value="1"/>
</dbReference>
<dbReference type="RefSeq" id="NP_503908.2">
    <property type="nucleotide sequence ID" value="NM_071507.2"/>
</dbReference>
<evidence type="ECO:0000313" key="3">
    <source>
        <dbReference type="Proteomes" id="UP000001940"/>
    </source>
</evidence>
<protein>
    <submittedName>
        <fullName evidence="2">DUF19 domain-containing protein</fullName>
    </submittedName>
</protein>
<keyword evidence="3" id="KW-1185">Reference proteome</keyword>
<dbReference type="KEGG" id="cel:CELE_F35F10.5"/>
<dbReference type="UCSC" id="F35F10.5">
    <property type="organism name" value="c. elegans"/>
</dbReference>
<organism evidence="2 3">
    <name type="scientific">Caenorhabditis elegans</name>
    <dbReference type="NCBI Taxonomy" id="6239"/>
    <lineage>
        <taxon>Eukaryota</taxon>
        <taxon>Metazoa</taxon>
        <taxon>Ecdysozoa</taxon>
        <taxon>Nematoda</taxon>
        <taxon>Chromadorea</taxon>
        <taxon>Rhabditida</taxon>
        <taxon>Rhabditina</taxon>
        <taxon>Rhabditomorpha</taxon>
        <taxon>Rhabditoidea</taxon>
        <taxon>Rhabditidae</taxon>
        <taxon>Peloderinae</taxon>
        <taxon>Caenorhabditis</taxon>
    </lineage>
</organism>
<dbReference type="PIR" id="T15145">
    <property type="entry name" value="T15145"/>
</dbReference>
<dbReference type="InParanoid" id="Q9GYU3"/>
<keyword evidence="1" id="KW-0732">Signal</keyword>
<keyword evidence="5" id="KW-1267">Proteomics identification</keyword>
<reference evidence="2 3" key="1">
    <citation type="journal article" date="1998" name="Science">
        <title>Genome sequence of the nematode C. elegans: a platform for investigating biology.</title>
        <authorList>
            <consortium name="The C. elegans sequencing consortium"/>
            <person name="Sulson J.E."/>
            <person name="Waterston R."/>
        </authorList>
    </citation>
    <scope>NUCLEOTIDE SEQUENCE [LARGE SCALE GENOMIC DNA]</scope>
    <source>
        <strain evidence="2 3">Bristol N2</strain>
    </source>
</reference>
<evidence type="ECO:0007829" key="5">
    <source>
        <dbReference type="PeptideAtlas" id="Q9GYU3"/>
    </source>
</evidence>
<dbReference type="Bgee" id="WBGene00018055">
    <property type="expression patterns" value="Expressed in adult organism and 1 other cell type or tissue"/>
</dbReference>
<gene>
    <name evidence="2" type="ORF">CELE_F35F10.5</name>
    <name evidence="2 4" type="ORF">F35F10.5</name>
</gene>
<dbReference type="HOGENOM" id="CLU_127842_0_0_1"/>
<dbReference type="SMR" id="Q9GYU3"/>
<evidence type="ECO:0000313" key="2">
    <source>
        <dbReference type="EMBL" id="CCD64818.2"/>
    </source>
</evidence>
<feature type="signal peptide" evidence="1">
    <location>
        <begin position="1"/>
        <end position="18"/>
    </location>
</feature>
<dbReference type="Proteomes" id="UP000001940">
    <property type="component" value="Chromosome V"/>
</dbReference>
<dbReference type="FunCoup" id="Q9GYU3">
    <property type="interactions" value="105"/>
</dbReference>
<dbReference type="GeneID" id="185310"/>
<dbReference type="AGR" id="WB:WBGene00018055"/>
<dbReference type="WormBase" id="F35F10.5">
    <property type="protein sequence ID" value="CE51227"/>
    <property type="gene ID" value="WBGene00018055"/>
</dbReference>
<dbReference type="PeptideAtlas" id="Q9GYU3"/>
<proteinExistence type="evidence at protein level"/>
<dbReference type="PANTHER" id="PTHR36956:SF1">
    <property type="entry name" value="DUF19 DOMAIN-CONTAINING PROTEIN"/>
    <property type="match status" value="1"/>
</dbReference>
<feature type="chain" id="PRO_5006751842" evidence="1">
    <location>
        <begin position="19"/>
        <end position="170"/>
    </location>
</feature>
<evidence type="ECO:0000256" key="1">
    <source>
        <dbReference type="SAM" id="SignalP"/>
    </source>
</evidence>
<evidence type="ECO:0000313" key="4">
    <source>
        <dbReference type="WormBase" id="F35F10.5"/>
    </source>
</evidence>